<dbReference type="InterPro" id="IPR026444">
    <property type="entry name" value="Secre_tail"/>
</dbReference>
<keyword evidence="1 2" id="KW-0732">Signal</keyword>
<dbReference type="Gene3D" id="2.60.40.10">
    <property type="entry name" value="Immunoglobulins"/>
    <property type="match status" value="1"/>
</dbReference>
<sequence>MKKITFVRFVFSIILFTVFVAEAQVTLESETHITDLAMYFTGIKDQNSTRQSETEPYDYAYGRALSPHGDCIKTYKQYVFMTWYRGGKLDRHMMLTRYNTDTGTMKTIEFPHQHTGFKGKWWIGETHNTIAIGISPINGTIHMVFDMHAYTNSGAFVNDYFRYTYSVSGAAELPDEDFTLDKFVKDPIDNDYRHCTMDGVRDPAHYDRFTYPNFFLNDQDELFLTARDGTSHDGAQAFIKYNSTTEKWGRFKYFNALGAGSKGETHNWSIYGNIKYVDGKIRIGFQRRLNTGADKYQYQNGVYYAYSDDPTGASQWKNHKGENMTLPLVKAEEVLVYEPGDYVETTQQNKVHIVGNFDWTVTDNGDVHIISRVKDNENNVTKYIHSYKPNGVSEFIISEDFGGAEALYTSGDDVFVIGLNSSGRPFIDRAEGGTNSFTRVYEQTSGKRFRKGKVHISDGKLYYYLLENNTADSDETQPTYLQVIDLDVQEGLKPFAVNLLTPTDNQSFQEGENVQLYATATADTGEITKVEFLVNGAIVSEDTTKPYLFDWTPSAIGSYTIKAVAFKTGGANITSSEVTIEVLEIDKSDLTNDVYRMRNVATGKFLGDEGGSAVPVSMNDDGETQNRHWSFEKVNVNGIDFFNIKSETNGILRATGPNYEDSEGNPKPYYVLSTGRPTGDIANDKIWTIHYNESDDTFRFESKDNDRYLYHDANGHVSNISVDETNADELNRTKWEAISTSESLSIADEVLRSPSIKIYPNPARDKFTIAFQNINTIERVEIYNILGKRVYQNAISKSKLEIESSGFTAGVYIVKAFSDINKEYYTKLVIK</sequence>
<evidence type="ECO:0000313" key="5">
    <source>
        <dbReference type="EMBL" id="MBC3758668.1"/>
    </source>
</evidence>
<feature type="signal peptide" evidence="2">
    <location>
        <begin position="1"/>
        <end position="23"/>
    </location>
</feature>
<evidence type="ECO:0000259" key="4">
    <source>
        <dbReference type="Pfam" id="PF24208"/>
    </source>
</evidence>
<dbReference type="InterPro" id="IPR035992">
    <property type="entry name" value="Ricin_B-like_lectins"/>
</dbReference>
<dbReference type="SUPFAM" id="SSF50370">
    <property type="entry name" value="Ricin B-like lectins"/>
    <property type="match status" value="1"/>
</dbReference>
<evidence type="ECO:0000256" key="2">
    <source>
        <dbReference type="SAM" id="SignalP"/>
    </source>
</evidence>
<accession>A0A923HEC5</accession>
<dbReference type="Pfam" id="PF17957">
    <property type="entry name" value="Big_7"/>
    <property type="match status" value="1"/>
</dbReference>
<feature type="chain" id="PRO_5037732819" evidence="2">
    <location>
        <begin position="24"/>
        <end position="831"/>
    </location>
</feature>
<proteinExistence type="predicted"/>
<evidence type="ECO:0000256" key="1">
    <source>
        <dbReference type="ARBA" id="ARBA00022729"/>
    </source>
</evidence>
<dbReference type="Pfam" id="PF15892">
    <property type="entry name" value="BNR_4"/>
    <property type="match status" value="1"/>
</dbReference>
<reference evidence="5" key="1">
    <citation type="submission" date="2020-08" db="EMBL/GenBank/DDBJ databases">
        <title>Hyunsoonleella sp. strain SJ7 genome sequencing and assembly.</title>
        <authorList>
            <person name="Kim I."/>
        </authorList>
    </citation>
    <scope>NUCLEOTIDE SEQUENCE</scope>
    <source>
        <strain evidence="5">SJ7</strain>
    </source>
</reference>
<dbReference type="RefSeq" id="WP_186561797.1">
    <property type="nucleotide sequence ID" value="NZ_JACNMF010000003.1"/>
</dbReference>
<dbReference type="EMBL" id="JACNMF010000003">
    <property type="protein sequence ID" value="MBC3758668.1"/>
    <property type="molecule type" value="Genomic_DNA"/>
</dbReference>
<dbReference type="Gene3D" id="2.80.10.50">
    <property type="match status" value="1"/>
</dbReference>
<dbReference type="InterPro" id="IPR057036">
    <property type="entry name" value="Beta-tre_PLH30"/>
</dbReference>
<dbReference type="Pfam" id="PF18962">
    <property type="entry name" value="Por_Secre_tail"/>
    <property type="match status" value="1"/>
</dbReference>
<dbReference type="Pfam" id="PF24208">
    <property type="entry name" value="Beta-tre_PLH30"/>
    <property type="match status" value="1"/>
</dbReference>
<comment type="caution">
    <text evidence="5">The sequence shown here is derived from an EMBL/GenBank/DDBJ whole genome shotgun (WGS) entry which is preliminary data.</text>
</comment>
<feature type="domain" description="Secretion system C-terminal sorting" evidence="3">
    <location>
        <begin position="758"/>
        <end position="830"/>
    </location>
</feature>
<gene>
    <name evidence="5" type="ORF">H7U19_09660</name>
</gene>
<organism evidence="5 6">
    <name type="scientific">Hyunsoonleella aquatilis</name>
    <dbReference type="NCBI Taxonomy" id="2762758"/>
    <lineage>
        <taxon>Bacteria</taxon>
        <taxon>Pseudomonadati</taxon>
        <taxon>Bacteroidota</taxon>
        <taxon>Flavobacteriia</taxon>
        <taxon>Flavobacteriales</taxon>
        <taxon>Flavobacteriaceae</taxon>
    </lineage>
</organism>
<feature type="domain" description="Endo-acting ulvan lyase beta-trefoil" evidence="4">
    <location>
        <begin position="595"/>
        <end position="735"/>
    </location>
</feature>
<protein>
    <submittedName>
        <fullName evidence="5">BNR-4 repeat-containing protein</fullName>
    </submittedName>
</protein>
<evidence type="ECO:0000313" key="6">
    <source>
        <dbReference type="Proteomes" id="UP000656244"/>
    </source>
</evidence>
<keyword evidence="6" id="KW-1185">Reference proteome</keyword>
<name>A0A923HEC5_9FLAO</name>
<dbReference type="Proteomes" id="UP000656244">
    <property type="component" value="Unassembled WGS sequence"/>
</dbReference>
<dbReference type="AlphaFoldDB" id="A0A923HEC5"/>
<dbReference type="NCBIfam" id="TIGR04183">
    <property type="entry name" value="Por_Secre_tail"/>
    <property type="match status" value="1"/>
</dbReference>
<dbReference type="InterPro" id="IPR013783">
    <property type="entry name" value="Ig-like_fold"/>
</dbReference>
<evidence type="ECO:0000259" key="3">
    <source>
        <dbReference type="Pfam" id="PF18962"/>
    </source>
</evidence>